<evidence type="ECO:0000313" key="2">
    <source>
        <dbReference type="EMBL" id="EKX48943.1"/>
    </source>
</evidence>
<feature type="region of interest" description="Disordered" evidence="1">
    <location>
        <begin position="67"/>
        <end position="100"/>
    </location>
</feature>
<dbReference type="RefSeq" id="XP_005835923.1">
    <property type="nucleotide sequence ID" value="XM_005835866.1"/>
</dbReference>
<dbReference type="PaxDb" id="55529-EKX48943"/>
<evidence type="ECO:0000313" key="3">
    <source>
        <dbReference type="EnsemblProtists" id="EKX48943"/>
    </source>
</evidence>
<dbReference type="HOGENOM" id="CLU_1301754_0_0_1"/>
<protein>
    <submittedName>
        <fullName evidence="2 3">Uncharacterized protein</fullName>
    </submittedName>
</protein>
<accession>L1JKA2</accession>
<dbReference type="AlphaFoldDB" id="L1JKA2"/>
<organism evidence="2">
    <name type="scientific">Guillardia theta (strain CCMP2712)</name>
    <name type="common">Cryptophyte</name>
    <dbReference type="NCBI Taxonomy" id="905079"/>
    <lineage>
        <taxon>Eukaryota</taxon>
        <taxon>Cryptophyceae</taxon>
        <taxon>Pyrenomonadales</taxon>
        <taxon>Geminigeraceae</taxon>
        <taxon>Guillardia</taxon>
    </lineage>
</organism>
<dbReference type="Proteomes" id="UP000011087">
    <property type="component" value="Unassembled WGS sequence"/>
</dbReference>
<gene>
    <name evidence="2" type="ORF">GUITHDRAFT_162359</name>
</gene>
<dbReference type="EMBL" id="JH992984">
    <property type="protein sequence ID" value="EKX48943.1"/>
    <property type="molecule type" value="Genomic_DNA"/>
</dbReference>
<keyword evidence="4" id="KW-1185">Reference proteome</keyword>
<name>L1JKA2_GUITC</name>
<reference evidence="3" key="3">
    <citation type="submission" date="2016-03" db="UniProtKB">
        <authorList>
            <consortium name="EnsemblProtists"/>
        </authorList>
    </citation>
    <scope>IDENTIFICATION</scope>
</reference>
<feature type="compositionally biased region" description="Low complexity" evidence="1">
    <location>
        <begin position="67"/>
        <end position="89"/>
    </location>
</feature>
<evidence type="ECO:0000313" key="4">
    <source>
        <dbReference type="Proteomes" id="UP000011087"/>
    </source>
</evidence>
<sequence length="212" mass="23334">MSYPYASYAAPAGLPISGTPAPYPVMSQVPMGMPTFPEQTAYMPQQYVMPQQYDMQPMPQPQQMMPQQMMPMGQPQPQQAPARAAPAPAGKKNDDPELNAPPGFKFAGYAPVPKPGQKSELENTPGWEYVDGKWLFTGKTQPQPPIVQPAPAPMPMPVYQQPVQYVTTSAAPVSYVVPEQQVGYEQMYSAQPMMMSMAPPATYTQTPYYTGY</sequence>
<proteinExistence type="predicted"/>
<dbReference type="GeneID" id="17305536"/>
<dbReference type="EnsemblProtists" id="EKX48943">
    <property type="protein sequence ID" value="EKX48943"/>
    <property type="gene ID" value="GUITHDRAFT_162359"/>
</dbReference>
<dbReference type="KEGG" id="gtt:GUITHDRAFT_162359"/>
<evidence type="ECO:0000256" key="1">
    <source>
        <dbReference type="SAM" id="MobiDB-lite"/>
    </source>
</evidence>
<reference evidence="2 4" key="1">
    <citation type="journal article" date="2012" name="Nature">
        <title>Algal genomes reveal evolutionary mosaicism and the fate of nucleomorphs.</title>
        <authorList>
            <consortium name="DOE Joint Genome Institute"/>
            <person name="Curtis B.A."/>
            <person name="Tanifuji G."/>
            <person name="Burki F."/>
            <person name="Gruber A."/>
            <person name="Irimia M."/>
            <person name="Maruyama S."/>
            <person name="Arias M.C."/>
            <person name="Ball S.G."/>
            <person name="Gile G.H."/>
            <person name="Hirakawa Y."/>
            <person name="Hopkins J.F."/>
            <person name="Kuo A."/>
            <person name="Rensing S.A."/>
            <person name="Schmutz J."/>
            <person name="Symeonidi A."/>
            <person name="Elias M."/>
            <person name="Eveleigh R.J."/>
            <person name="Herman E.K."/>
            <person name="Klute M.J."/>
            <person name="Nakayama T."/>
            <person name="Obornik M."/>
            <person name="Reyes-Prieto A."/>
            <person name="Armbrust E.V."/>
            <person name="Aves S.J."/>
            <person name="Beiko R.G."/>
            <person name="Coutinho P."/>
            <person name="Dacks J.B."/>
            <person name="Durnford D.G."/>
            <person name="Fast N.M."/>
            <person name="Green B.R."/>
            <person name="Grisdale C.J."/>
            <person name="Hempel F."/>
            <person name="Henrissat B."/>
            <person name="Hoppner M.P."/>
            <person name="Ishida K."/>
            <person name="Kim E."/>
            <person name="Koreny L."/>
            <person name="Kroth P.G."/>
            <person name="Liu Y."/>
            <person name="Malik S.B."/>
            <person name="Maier U.G."/>
            <person name="McRose D."/>
            <person name="Mock T."/>
            <person name="Neilson J.A."/>
            <person name="Onodera N.T."/>
            <person name="Poole A.M."/>
            <person name="Pritham E.J."/>
            <person name="Richards T.A."/>
            <person name="Rocap G."/>
            <person name="Roy S.W."/>
            <person name="Sarai C."/>
            <person name="Schaack S."/>
            <person name="Shirato S."/>
            <person name="Slamovits C.H."/>
            <person name="Spencer D.F."/>
            <person name="Suzuki S."/>
            <person name="Worden A.Z."/>
            <person name="Zauner S."/>
            <person name="Barry K."/>
            <person name="Bell C."/>
            <person name="Bharti A.K."/>
            <person name="Crow J.A."/>
            <person name="Grimwood J."/>
            <person name="Kramer R."/>
            <person name="Lindquist E."/>
            <person name="Lucas S."/>
            <person name="Salamov A."/>
            <person name="McFadden G.I."/>
            <person name="Lane C.E."/>
            <person name="Keeling P.J."/>
            <person name="Gray M.W."/>
            <person name="Grigoriev I.V."/>
            <person name="Archibald J.M."/>
        </authorList>
    </citation>
    <scope>NUCLEOTIDE SEQUENCE</scope>
    <source>
        <strain evidence="2 4">CCMP2712</strain>
    </source>
</reference>
<reference evidence="4" key="2">
    <citation type="submission" date="2012-11" db="EMBL/GenBank/DDBJ databases">
        <authorList>
            <person name="Kuo A."/>
            <person name="Curtis B.A."/>
            <person name="Tanifuji G."/>
            <person name="Burki F."/>
            <person name="Gruber A."/>
            <person name="Irimia M."/>
            <person name="Maruyama S."/>
            <person name="Arias M.C."/>
            <person name="Ball S.G."/>
            <person name="Gile G.H."/>
            <person name="Hirakawa Y."/>
            <person name="Hopkins J.F."/>
            <person name="Rensing S.A."/>
            <person name="Schmutz J."/>
            <person name="Symeonidi A."/>
            <person name="Elias M."/>
            <person name="Eveleigh R.J."/>
            <person name="Herman E.K."/>
            <person name="Klute M.J."/>
            <person name="Nakayama T."/>
            <person name="Obornik M."/>
            <person name="Reyes-Prieto A."/>
            <person name="Armbrust E.V."/>
            <person name="Aves S.J."/>
            <person name="Beiko R.G."/>
            <person name="Coutinho P."/>
            <person name="Dacks J.B."/>
            <person name="Durnford D.G."/>
            <person name="Fast N.M."/>
            <person name="Green B.R."/>
            <person name="Grisdale C."/>
            <person name="Hempe F."/>
            <person name="Henrissat B."/>
            <person name="Hoppner M.P."/>
            <person name="Ishida K.-I."/>
            <person name="Kim E."/>
            <person name="Koreny L."/>
            <person name="Kroth P.G."/>
            <person name="Liu Y."/>
            <person name="Malik S.-B."/>
            <person name="Maier U.G."/>
            <person name="McRose D."/>
            <person name="Mock T."/>
            <person name="Neilson J.A."/>
            <person name="Onodera N.T."/>
            <person name="Poole A.M."/>
            <person name="Pritham E.J."/>
            <person name="Richards T.A."/>
            <person name="Rocap G."/>
            <person name="Roy S.W."/>
            <person name="Sarai C."/>
            <person name="Schaack S."/>
            <person name="Shirato S."/>
            <person name="Slamovits C.H."/>
            <person name="Spencer D.F."/>
            <person name="Suzuki S."/>
            <person name="Worden A.Z."/>
            <person name="Zauner S."/>
            <person name="Barry K."/>
            <person name="Bell C."/>
            <person name="Bharti A.K."/>
            <person name="Crow J.A."/>
            <person name="Grimwood J."/>
            <person name="Kramer R."/>
            <person name="Lindquist E."/>
            <person name="Lucas S."/>
            <person name="Salamov A."/>
            <person name="McFadden G.I."/>
            <person name="Lane C.E."/>
            <person name="Keeling P.J."/>
            <person name="Gray M.W."/>
            <person name="Grigoriev I.V."/>
            <person name="Archibald J.M."/>
        </authorList>
    </citation>
    <scope>NUCLEOTIDE SEQUENCE</scope>
    <source>
        <strain evidence="4">CCMP2712</strain>
    </source>
</reference>